<feature type="region of interest" description="Disordered" evidence="1">
    <location>
        <begin position="1"/>
        <end position="21"/>
    </location>
</feature>
<comment type="caution">
    <text evidence="2">The sequence shown here is derived from an EMBL/GenBank/DDBJ whole genome shotgun (WGS) entry which is preliminary data.</text>
</comment>
<sequence length="63" mass="6280">MPLPGVGAARSVSGGSGAPLPSASIRSIGLRVRSVAVHEAQKSISFVMKLIHSSSAMGVPNAP</sequence>
<evidence type="ECO:0000256" key="1">
    <source>
        <dbReference type="SAM" id="MobiDB-lite"/>
    </source>
</evidence>
<dbReference type="EMBL" id="BMMP01000011">
    <property type="protein sequence ID" value="GGO52405.1"/>
    <property type="molecule type" value="Genomic_DNA"/>
</dbReference>
<organism evidence="2 3">
    <name type="scientific">Streptomyces daqingensis</name>
    <dbReference type="NCBI Taxonomy" id="1472640"/>
    <lineage>
        <taxon>Bacteria</taxon>
        <taxon>Bacillati</taxon>
        <taxon>Actinomycetota</taxon>
        <taxon>Actinomycetes</taxon>
        <taxon>Kitasatosporales</taxon>
        <taxon>Streptomycetaceae</taxon>
        <taxon>Streptomyces</taxon>
    </lineage>
</organism>
<dbReference type="Proteomes" id="UP000631535">
    <property type="component" value="Unassembled WGS sequence"/>
</dbReference>
<evidence type="ECO:0000313" key="2">
    <source>
        <dbReference type="EMBL" id="GGO52405.1"/>
    </source>
</evidence>
<protein>
    <submittedName>
        <fullName evidence="2">Uncharacterized protein</fullName>
    </submittedName>
</protein>
<reference evidence="3" key="1">
    <citation type="journal article" date="2019" name="Int. J. Syst. Evol. Microbiol.">
        <title>The Global Catalogue of Microorganisms (GCM) 10K type strain sequencing project: providing services to taxonomists for standard genome sequencing and annotation.</title>
        <authorList>
            <consortium name="The Broad Institute Genomics Platform"/>
            <consortium name="The Broad Institute Genome Sequencing Center for Infectious Disease"/>
            <person name="Wu L."/>
            <person name="Ma J."/>
        </authorList>
    </citation>
    <scope>NUCLEOTIDE SEQUENCE [LARGE SCALE GENOMIC DNA]</scope>
    <source>
        <strain evidence="3">CGMCC 4.7178</strain>
    </source>
</reference>
<accession>A0ABQ2MH25</accession>
<name>A0ABQ2MH25_9ACTN</name>
<evidence type="ECO:0000313" key="3">
    <source>
        <dbReference type="Proteomes" id="UP000631535"/>
    </source>
</evidence>
<gene>
    <name evidence="2" type="ORF">GCM10012287_36660</name>
</gene>
<proteinExistence type="predicted"/>
<keyword evidence="3" id="KW-1185">Reference proteome</keyword>